<dbReference type="EMBL" id="JAHRIO010057392">
    <property type="protein sequence ID" value="MEQ2176978.1"/>
    <property type="molecule type" value="Genomic_DNA"/>
</dbReference>
<keyword evidence="1" id="KW-0175">Coiled coil</keyword>
<evidence type="ECO:0000313" key="2">
    <source>
        <dbReference type="EMBL" id="MEQ2176978.1"/>
    </source>
</evidence>
<accession>A0ABV0P022</accession>
<feature type="non-terminal residue" evidence="2">
    <location>
        <position position="1"/>
    </location>
</feature>
<evidence type="ECO:0000313" key="3">
    <source>
        <dbReference type="Proteomes" id="UP001476798"/>
    </source>
</evidence>
<name>A0ABV0P022_9TELE</name>
<dbReference type="PANTHER" id="PTHR23052">
    <property type="entry name" value="AXONEMAL DYNEIN LIGHT CHAIN DOMAIN-CONTAINING PROTEIN 1"/>
    <property type="match status" value="1"/>
</dbReference>
<dbReference type="Proteomes" id="UP001476798">
    <property type="component" value="Unassembled WGS sequence"/>
</dbReference>
<protein>
    <submittedName>
        <fullName evidence="2">Uncharacterized protein</fullName>
    </submittedName>
</protein>
<dbReference type="Pfam" id="PF10211">
    <property type="entry name" value="Ax_dynein_light"/>
    <property type="match status" value="1"/>
</dbReference>
<dbReference type="InterPro" id="IPR052845">
    <property type="entry name" value="Axonemal_dynein_LC_domain"/>
</dbReference>
<gene>
    <name evidence="2" type="ORF">GOODEAATRI_033774</name>
</gene>
<comment type="caution">
    <text evidence="2">The sequence shown here is derived from an EMBL/GenBank/DDBJ whole genome shotgun (WGS) entry which is preliminary data.</text>
</comment>
<keyword evidence="3" id="KW-1185">Reference proteome</keyword>
<evidence type="ECO:0000256" key="1">
    <source>
        <dbReference type="ARBA" id="ARBA00023054"/>
    </source>
</evidence>
<organism evidence="2 3">
    <name type="scientific">Goodea atripinnis</name>
    <dbReference type="NCBI Taxonomy" id="208336"/>
    <lineage>
        <taxon>Eukaryota</taxon>
        <taxon>Metazoa</taxon>
        <taxon>Chordata</taxon>
        <taxon>Craniata</taxon>
        <taxon>Vertebrata</taxon>
        <taxon>Euteleostomi</taxon>
        <taxon>Actinopterygii</taxon>
        <taxon>Neopterygii</taxon>
        <taxon>Teleostei</taxon>
        <taxon>Neoteleostei</taxon>
        <taxon>Acanthomorphata</taxon>
        <taxon>Ovalentaria</taxon>
        <taxon>Atherinomorphae</taxon>
        <taxon>Cyprinodontiformes</taxon>
        <taxon>Goodeidae</taxon>
        <taxon>Goodea</taxon>
    </lineage>
</organism>
<proteinExistence type="predicted"/>
<sequence>AFTVQLKDQEQKLRVLPSLRPSGRLEVIQLMRIMDDMLEKAGVDEQSEELTELCQVYDLQLEGLLELVKTEQDIYNIVFHELIRQVTVGCAERGQLLAKLRLAADIATEMGAF</sequence>
<dbReference type="PANTHER" id="PTHR23052:SF1">
    <property type="entry name" value="AXONEMAL DYNEIN LIGHT CHAIN DOMAIN-CONTAINING PROTEIN 1"/>
    <property type="match status" value="1"/>
</dbReference>
<reference evidence="2 3" key="1">
    <citation type="submission" date="2021-06" db="EMBL/GenBank/DDBJ databases">
        <authorList>
            <person name="Palmer J.M."/>
        </authorList>
    </citation>
    <scope>NUCLEOTIDE SEQUENCE [LARGE SCALE GENOMIC DNA]</scope>
    <source>
        <strain evidence="2 3">GA_2019</strain>
        <tissue evidence="2">Muscle</tissue>
    </source>
</reference>
<dbReference type="InterPro" id="IPR019347">
    <property type="entry name" value="Axonemal_dynein_light_chain"/>
</dbReference>